<proteinExistence type="inferred from homology"/>
<gene>
    <name evidence="2" type="primary">Contig17726.g18842</name>
    <name evidence="2" type="ORF">STYLEM_10820</name>
</gene>
<comment type="function">
    <text evidence="1">Probably involved in the biogenesis of the COX complex.</text>
</comment>
<dbReference type="GO" id="GO:0005743">
    <property type="term" value="C:mitochondrial inner membrane"/>
    <property type="evidence" value="ECO:0007669"/>
    <property type="project" value="UniProtKB-SubCell"/>
</dbReference>
<dbReference type="Pfam" id="PF02104">
    <property type="entry name" value="SURF1"/>
    <property type="match status" value="1"/>
</dbReference>
<evidence type="ECO:0000313" key="2">
    <source>
        <dbReference type="EMBL" id="CDW81796.1"/>
    </source>
</evidence>
<comment type="subcellular location">
    <subcellularLocation>
        <location evidence="1">Mitochondrion inner membrane</location>
        <topology evidence="1">Multi-pass membrane protein</topology>
    </subcellularLocation>
</comment>
<dbReference type="InterPro" id="IPR002994">
    <property type="entry name" value="Surf1/Shy1"/>
</dbReference>
<dbReference type="Proteomes" id="UP000039865">
    <property type="component" value="Unassembled WGS sequence"/>
</dbReference>
<dbReference type="OrthoDB" id="306659at2759"/>
<keyword evidence="3" id="KW-1185">Reference proteome</keyword>
<keyword evidence="1" id="KW-0472">Membrane</keyword>
<protein>
    <recommendedName>
        <fullName evidence="1">SURF1-like protein</fullName>
    </recommendedName>
</protein>
<sequence length="290" mass="34410">MLTKSLIRRMGSEERNHLREGASVIGLFTGLISYFNYREYIKKDFLKSEGHYRMSSRITNMTPWKQMYFTWWRMPDEEFNVYHRFKPYYILGQIDYSKEVLIPKTREFDGTVLQGYDVINPVYCYEGGKFNMKNALHKEDPVNIERAALIINRGWIPEELKDKRSRPNEINSRRLHKFRGVFRKGKNIHDYKIPNNPDNNEWHNLALEDIGIYWELSNFDECKYYYFQLVEFPNGDASDETHNQLYPLAYSQDEVIDDHYGWIVDPDTNKQVFRGFGALSALSFGLCALA</sequence>
<evidence type="ECO:0000256" key="1">
    <source>
        <dbReference type="RuleBase" id="RU363076"/>
    </source>
</evidence>
<name>A0A078AIN7_STYLE</name>
<dbReference type="InParanoid" id="A0A078AIN7"/>
<evidence type="ECO:0000313" key="3">
    <source>
        <dbReference type="Proteomes" id="UP000039865"/>
    </source>
</evidence>
<dbReference type="AlphaFoldDB" id="A0A078AIN7"/>
<reference evidence="2 3" key="1">
    <citation type="submission" date="2014-06" db="EMBL/GenBank/DDBJ databases">
        <authorList>
            <person name="Swart Estienne"/>
        </authorList>
    </citation>
    <scope>NUCLEOTIDE SEQUENCE [LARGE SCALE GENOMIC DNA]</scope>
    <source>
        <strain evidence="2 3">130c</strain>
    </source>
</reference>
<keyword evidence="1" id="KW-0999">Mitochondrion inner membrane</keyword>
<accession>A0A078AIN7</accession>
<keyword evidence="1" id="KW-0496">Mitochondrion</keyword>
<comment type="similarity">
    <text evidence="1">Belongs to the SURF1 family.</text>
</comment>
<organism evidence="2 3">
    <name type="scientific">Stylonychia lemnae</name>
    <name type="common">Ciliate</name>
    <dbReference type="NCBI Taxonomy" id="5949"/>
    <lineage>
        <taxon>Eukaryota</taxon>
        <taxon>Sar</taxon>
        <taxon>Alveolata</taxon>
        <taxon>Ciliophora</taxon>
        <taxon>Intramacronucleata</taxon>
        <taxon>Spirotrichea</taxon>
        <taxon>Stichotrichia</taxon>
        <taxon>Sporadotrichida</taxon>
        <taxon>Oxytrichidae</taxon>
        <taxon>Stylonychinae</taxon>
        <taxon>Stylonychia</taxon>
    </lineage>
</organism>
<dbReference type="EMBL" id="CCKQ01010287">
    <property type="protein sequence ID" value="CDW81796.1"/>
    <property type="molecule type" value="Genomic_DNA"/>
</dbReference>